<dbReference type="Pfam" id="PF03356">
    <property type="entry name" value="Pox_LP_H2"/>
    <property type="match status" value="1"/>
</dbReference>
<keyword evidence="9" id="KW-1160">Virus entry into host cell</keyword>
<reference evidence="11" key="2">
    <citation type="submission" date="2024-02" db="EMBL/GenBank/DDBJ databases">
        <authorList>
            <person name="Hu B."/>
        </authorList>
    </citation>
    <scope>NUCLEOTIDE SEQUENCE</scope>
    <source>
        <strain evidence="11">1A/Uganda/UGR70/2019</strain>
    </source>
</reference>
<keyword evidence="3" id="KW-1162">Viral penetration into host cytoplasm</keyword>
<accession>A0AAU7E217</accession>
<keyword evidence="10" id="KW-1133">Transmembrane helix</keyword>
<keyword evidence="10" id="KW-0812">Transmembrane</keyword>
<organism evidence="11">
    <name type="scientific">Rousettus bat poxvirus</name>
    <dbReference type="NCBI Taxonomy" id="3141933"/>
    <lineage>
        <taxon>Viruses</taxon>
        <taxon>Varidnaviria</taxon>
        <taxon>Bamfordvirae</taxon>
        <taxon>Nucleocytoviricota</taxon>
        <taxon>Pokkesviricetes</taxon>
        <taxon>Chitovirales</taxon>
        <taxon>Poxviridae</taxon>
    </lineage>
</organism>
<keyword evidence="4" id="KW-0946">Virion</keyword>
<comment type="subcellular location">
    <subcellularLocation>
        <location evidence="1">Virion membrane</location>
        <topology evidence="1">Single-pass type III membrane protein</topology>
    </subcellularLocation>
</comment>
<name>A0AAU7E217_9POXV</name>
<keyword evidence="6" id="KW-0735">Signal-anchor</keyword>
<evidence type="ECO:0000313" key="11">
    <source>
        <dbReference type="EMBL" id="XBH23819.1"/>
    </source>
</evidence>
<proteinExistence type="predicted"/>
<dbReference type="GO" id="GO:0055036">
    <property type="term" value="C:virion membrane"/>
    <property type="evidence" value="ECO:0007669"/>
    <property type="project" value="UniProtKB-SubCell"/>
</dbReference>
<protein>
    <submittedName>
        <fullName evidence="11">Viral membrane protein</fullName>
    </submittedName>
</protein>
<evidence type="ECO:0000256" key="10">
    <source>
        <dbReference type="SAM" id="Phobius"/>
    </source>
</evidence>
<evidence type="ECO:0000256" key="4">
    <source>
        <dbReference type="ARBA" id="ARBA00022844"/>
    </source>
</evidence>
<evidence type="ECO:0000256" key="9">
    <source>
        <dbReference type="ARBA" id="ARBA00023296"/>
    </source>
</evidence>
<evidence type="ECO:0000256" key="2">
    <source>
        <dbReference type="ARBA" id="ARBA00022506"/>
    </source>
</evidence>
<feature type="transmembrane region" description="Helical" evidence="10">
    <location>
        <begin position="27"/>
        <end position="49"/>
    </location>
</feature>
<sequence>MADRTTVSVNGLDLEYVRAHERVSVRYARVSTLCFFFVMLVASAVLFVYQISEGNVVSELRKYSRLKHAILSWRPLVDAKVRIERERGRQEAATRPSAFNFRCVDFGPYFVPVRLDRASFLPQAVRRGRGDGWMVKKAARVDPSAQQFCEYVLDNNDGNTITCGTEMFDELGYSGYFEAGHWCSSFLGLAL</sequence>
<dbReference type="GO" id="GO:0046718">
    <property type="term" value="P:symbiont entry into host cell"/>
    <property type="evidence" value="ECO:0007669"/>
    <property type="project" value="UniProtKB-KW"/>
</dbReference>
<evidence type="ECO:0000256" key="8">
    <source>
        <dbReference type="ARBA" id="ARBA00023157"/>
    </source>
</evidence>
<evidence type="ECO:0000256" key="1">
    <source>
        <dbReference type="ARBA" id="ARBA00004462"/>
    </source>
</evidence>
<dbReference type="InterPro" id="IPR005023">
    <property type="entry name" value="Pox_LP_H2"/>
</dbReference>
<evidence type="ECO:0000256" key="7">
    <source>
        <dbReference type="ARBA" id="ARBA00023136"/>
    </source>
</evidence>
<evidence type="ECO:0000256" key="3">
    <source>
        <dbReference type="ARBA" id="ARBA00022595"/>
    </source>
</evidence>
<dbReference type="GO" id="GO:0039663">
    <property type="term" value="P:membrane fusion involved in viral entry into host cell"/>
    <property type="evidence" value="ECO:0007669"/>
    <property type="project" value="UniProtKB-KW"/>
</dbReference>
<reference evidence="11" key="1">
    <citation type="journal article" date="2024" name="Microbiome">
        <title>Substantial viral diversity in bats and rodents from East Africa: insights into evolution, recombination, and cocirculation.</title>
        <authorList>
            <person name="Wang D."/>
            <person name="Yang X."/>
            <person name="Ren Z."/>
            <person name="Hu B."/>
            <person name="Zhao H."/>
            <person name="Yang K."/>
            <person name="Shi P."/>
            <person name="Zhang Z."/>
            <person name="Feng Q."/>
            <person name="Nawenja C.V."/>
            <person name="Obanda V."/>
            <person name="Robert K."/>
            <person name="Nalikka B."/>
            <person name="Waruhiu C.N."/>
            <person name="Ochola G.O."/>
            <person name="Onyuok S.O."/>
            <person name="Ochieng H."/>
            <person name="Li B."/>
            <person name="Zhu Y."/>
            <person name="Si H."/>
            <person name="Yin J."/>
            <person name="Kristiansen K."/>
            <person name="Jin X."/>
            <person name="Xu X."/>
            <person name="Xiao M."/>
            <person name="Agwanda B."/>
            <person name="Ommeh S."/>
            <person name="Li J."/>
            <person name="Shi Z.L."/>
        </authorList>
    </citation>
    <scope>NUCLEOTIDE SEQUENCE</scope>
    <source>
        <strain evidence="11">1A/Uganda/UGR70/2019</strain>
    </source>
</reference>
<keyword evidence="8" id="KW-1015">Disulfide bond</keyword>
<keyword evidence="5" id="KW-0426">Late protein</keyword>
<keyword evidence="2" id="KW-1168">Fusion of virus membrane with host membrane</keyword>
<dbReference type="EMBL" id="PP711852">
    <property type="protein sequence ID" value="XBH23819.1"/>
    <property type="molecule type" value="Genomic_DNA"/>
</dbReference>
<evidence type="ECO:0000256" key="5">
    <source>
        <dbReference type="ARBA" id="ARBA00022921"/>
    </source>
</evidence>
<evidence type="ECO:0000256" key="6">
    <source>
        <dbReference type="ARBA" id="ARBA00022968"/>
    </source>
</evidence>
<keyword evidence="7 10" id="KW-0472">Membrane</keyword>